<comment type="caution">
    <text evidence="1">The sequence shown here is derived from an EMBL/GenBank/DDBJ whole genome shotgun (WGS) entry which is preliminary data.</text>
</comment>
<accession>A0ACC4ASC1</accession>
<proteinExistence type="predicted"/>
<sequence>MGFVSTDSTQFIIINDGDGYGYGESAFYVNGWNSYWLMMESVWSSSRSKVSEMLKRGSQMGLTVCRTWAFSDGHGPDALQVSPGVFNERVFKVSYKLLKVVKIKIFAFNWLSDLGGEVKFNERPQLCGKRLMGFSMTYKGTILKQFWELFVFNEGICLQGLDYMIVEARRNRIRLILSLVNNLVAFGGKTQYVKWAKEAGVNVSSSDDSFFSNPVIKDYFKAYIKALFDCKMNGSIEYEFLLCIFQAVVKRKNSLSGVRYSEEPAIFAWELM</sequence>
<reference evidence="1 2" key="1">
    <citation type="journal article" date="2024" name="Plant Biotechnol. J.">
        <title>Genome and CRISPR/Cas9 system of a widespread forest tree (Populus alba) in the world.</title>
        <authorList>
            <person name="Liu Y.J."/>
            <person name="Jiang P.F."/>
            <person name="Han X.M."/>
            <person name="Li X.Y."/>
            <person name="Wang H.M."/>
            <person name="Wang Y.J."/>
            <person name="Wang X.X."/>
            <person name="Zeng Q.Y."/>
        </authorList>
    </citation>
    <scope>NUCLEOTIDE SEQUENCE [LARGE SCALE GENOMIC DNA]</scope>
    <source>
        <strain evidence="2">cv. PAL-ZL1</strain>
    </source>
</reference>
<protein>
    <submittedName>
        <fullName evidence="1">Uncharacterized protein</fullName>
    </submittedName>
</protein>
<name>A0ACC4ASC1_POPAL</name>
<dbReference type="Proteomes" id="UP000309997">
    <property type="component" value="Unassembled WGS sequence"/>
</dbReference>
<evidence type="ECO:0000313" key="2">
    <source>
        <dbReference type="Proteomes" id="UP000309997"/>
    </source>
</evidence>
<dbReference type="EMBL" id="RCHU02000016">
    <property type="protein sequence ID" value="KAL3568836.1"/>
    <property type="molecule type" value="Genomic_DNA"/>
</dbReference>
<keyword evidence="2" id="KW-1185">Reference proteome</keyword>
<organism evidence="1 2">
    <name type="scientific">Populus alba</name>
    <name type="common">White poplar</name>
    <dbReference type="NCBI Taxonomy" id="43335"/>
    <lineage>
        <taxon>Eukaryota</taxon>
        <taxon>Viridiplantae</taxon>
        <taxon>Streptophyta</taxon>
        <taxon>Embryophyta</taxon>
        <taxon>Tracheophyta</taxon>
        <taxon>Spermatophyta</taxon>
        <taxon>Magnoliopsida</taxon>
        <taxon>eudicotyledons</taxon>
        <taxon>Gunneridae</taxon>
        <taxon>Pentapetalae</taxon>
        <taxon>rosids</taxon>
        <taxon>fabids</taxon>
        <taxon>Malpighiales</taxon>
        <taxon>Salicaceae</taxon>
        <taxon>Saliceae</taxon>
        <taxon>Populus</taxon>
    </lineage>
</organism>
<gene>
    <name evidence="1" type="ORF">D5086_028726</name>
</gene>
<evidence type="ECO:0000313" key="1">
    <source>
        <dbReference type="EMBL" id="KAL3568836.1"/>
    </source>
</evidence>